<feature type="chain" id="PRO_5032671555" evidence="5">
    <location>
        <begin position="33"/>
        <end position="656"/>
    </location>
</feature>
<organism evidence="7 8">
    <name type="scientific">Eiseniibacteriota bacterium</name>
    <dbReference type="NCBI Taxonomy" id="2212470"/>
    <lineage>
        <taxon>Bacteria</taxon>
        <taxon>Candidatus Eiseniibacteriota</taxon>
    </lineage>
</organism>
<evidence type="ECO:0000313" key="8">
    <source>
        <dbReference type="Proteomes" id="UP000580839"/>
    </source>
</evidence>
<dbReference type="InterPro" id="IPR039910">
    <property type="entry name" value="D15-like"/>
</dbReference>
<keyword evidence="5" id="KW-0732">Signal</keyword>
<dbReference type="EMBL" id="JABFRW010000085">
    <property type="protein sequence ID" value="NOT33975.1"/>
    <property type="molecule type" value="Genomic_DNA"/>
</dbReference>
<keyword evidence="4" id="KW-0472">Membrane</keyword>
<dbReference type="Proteomes" id="UP000580839">
    <property type="component" value="Unassembled WGS sequence"/>
</dbReference>
<evidence type="ECO:0000256" key="5">
    <source>
        <dbReference type="SAM" id="SignalP"/>
    </source>
</evidence>
<dbReference type="AlphaFoldDB" id="A0A849SPU6"/>
<dbReference type="InterPro" id="IPR000184">
    <property type="entry name" value="Bac_surfAg_D15"/>
</dbReference>
<evidence type="ECO:0000256" key="1">
    <source>
        <dbReference type="ARBA" id="ARBA00004370"/>
    </source>
</evidence>
<dbReference type="PANTHER" id="PTHR12815">
    <property type="entry name" value="SORTING AND ASSEMBLY MACHINERY SAMM50 PROTEIN FAMILY MEMBER"/>
    <property type="match status" value="1"/>
</dbReference>
<keyword evidence="2" id="KW-1134">Transmembrane beta strand</keyword>
<evidence type="ECO:0000256" key="2">
    <source>
        <dbReference type="ARBA" id="ARBA00022452"/>
    </source>
</evidence>
<dbReference type="PANTHER" id="PTHR12815:SF18">
    <property type="entry name" value="SORTING AND ASSEMBLY MACHINERY COMPONENT 50 HOMOLOG"/>
    <property type="match status" value="1"/>
</dbReference>
<dbReference type="PROSITE" id="PS51779">
    <property type="entry name" value="POTRA"/>
    <property type="match status" value="2"/>
</dbReference>
<gene>
    <name evidence="7" type="ORF">HOP12_07370</name>
</gene>
<accession>A0A849SPU6</accession>
<comment type="subcellular location">
    <subcellularLocation>
        <location evidence="1">Membrane</location>
    </subcellularLocation>
</comment>
<feature type="signal peptide" evidence="5">
    <location>
        <begin position="1"/>
        <end position="32"/>
    </location>
</feature>
<evidence type="ECO:0000259" key="6">
    <source>
        <dbReference type="PROSITE" id="PS51779"/>
    </source>
</evidence>
<feature type="domain" description="POTRA" evidence="6">
    <location>
        <begin position="41"/>
        <end position="126"/>
    </location>
</feature>
<evidence type="ECO:0000313" key="7">
    <source>
        <dbReference type="EMBL" id="NOT33975.1"/>
    </source>
</evidence>
<protein>
    <submittedName>
        <fullName evidence="7">BamA/TamA family outer membrane protein</fullName>
    </submittedName>
</protein>
<sequence>MRRLHPDRCRGIARAAVIAVLAGLLAANEAVAQLDLLQELRTVRRVRIEGARRVSTRELRNVLKTRSPAPWPWADRAPLRSDFLRGDTTSIRLLYRHHGHLAAHATYRLQPAGDDEMDVVFTVEEGPATRIESVDLLGVRGELVSAIRKRLWSKVGRPFDPAFLHLDTLIISQVHQDHGYLPRTRASSREIRPQSVVIQYEVAEGPVYFVRDITIRGRDQVAERLVTRELLLQPGHVYSRLRVERSQERLYQTGLFRQVQISTGFDTAQARVDFDLRVAERRRRWVDAGVGYATSEPFRLEAEWGARNLLGRGLENALSGHLSFTALEGKVPFQRARLQYSLLEPWLFGTRLRGEVTPYVELYDDRANPGYVLQQRFLGLDLRLTREINRFTRLSIVQRNQWVEQDVDRDASAIADSLPLSPNYQTHRLQLQGLRDYRDHPLFPSRGSLQSVTLEIAGGLLSGSSSFWKGEAIPAWYTPVGRNAVLATRLRAGILEPLGGRRTILGSGDADVARVPLEDRFRAGGVNSVRGFDENSIQSDGGLAVIEAGAELRVSLTRIPVLGPLGLEMFVDAGNVWTQPDRVRWNQFAPRVSREPLGIDDLRWVFGLGPRLESPLGPIRVDLSWNLRPVDPTIPARRDERGYLEPRFQFAVGPSF</sequence>
<dbReference type="Gene3D" id="3.10.20.310">
    <property type="entry name" value="membrane protein fhac"/>
    <property type="match status" value="2"/>
</dbReference>
<evidence type="ECO:0000256" key="3">
    <source>
        <dbReference type="ARBA" id="ARBA00022692"/>
    </source>
</evidence>
<dbReference type="Gene3D" id="2.40.160.50">
    <property type="entry name" value="membrane protein fhac: a member of the omp85/tpsb transporter family"/>
    <property type="match status" value="1"/>
</dbReference>
<feature type="domain" description="POTRA" evidence="6">
    <location>
        <begin position="208"/>
        <end position="281"/>
    </location>
</feature>
<reference evidence="7 8" key="1">
    <citation type="submission" date="2020-04" db="EMBL/GenBank/DDBJ databases">
        <title>Metagenomic profiling of ammonia- and methane-oxidizing microorganisms in a Dutch drinking water treatment plant.</title>
        <authorList>
            <person name="Poghosyan L."/>
            <person name="Leucker S."/>
        </authorList>
    </citation>
    <scope>NUCLEOTIDE SEQUENCE [LARGE SCALE GENOMIC DNA]</scope>
    <source>
        <strain evidence="7">S-RSF-IL-03</strain>
    </source>
</reference>
<dbReference type="Pfam" id="PF07244">
    <property type="entry name" value="POTRA"/>
    <property type="match status" value="2"/>
</dbReference>
<proteinExistence type="predicted"/>
<name>A0A849SPU6_UNCEI</name>
<dbReference type="GO" id="GO:0019867">
    <property type="term" value="C:outer membrane"/>
    <property type="evidence" value="ECO:0007669"/>
    <property type="project" value="InterPro"/>
</dbReference>
<comment type="caution">
    <text evidence="7">The sequence shown here is derived from an EMBL/GenBank/DDBJ whole genome shotgun (WGS) entry which is preliminary data.</text>
</comment>
<dbReference type="Pfam" id="PF01103">
    <property type="entry name" value="Omp85"/>
    <property type="match status" value="1"/>
</dbReference>
<dbReference type="InterPro" id="IPR010827">
    <property type="entry name" value="BamA/TamA_POTRA"/>
</dbReference>
<evidence type="ECO:0000256" key="4">
    <source>
        <dbReference type="ARBA" id="ARBA00023136"/>
    </source>
</evidence>
<keyword evidence="3" id="KW-0812">Transmembrane</keyword>
<dbReference type="InterPro" id="IPR034746">
    <property type="entry name" value="POTRA"/>
</dbReference>